<protein>
    <submittedName>
        <fullName evidence="2">Uncharacterized protein</fullName>
    </submittedName>
</protein>
<feature type="region of interest" description="Disordered" evidence="1">
    <location>
        <begin position="27"/>
        <end position="48"/>
    </location>
</feature>
<accession>A0A016V701</accession>
<organism evidence="2 3">
    <name type="scientific">Ancylostoma ceylanicum</name>
    <dbReference type="NCBI Taxonomy" id="53326"/>
    <lineage>
        <taxon>Eukaryota</taxon>
        <taxon>Metazoa</taxon>
        <taxon>Ecdysozoa</taxon>
        <taxon>Nematoda</taxon>
        <taxon>Chromadorea</taxon>
        <taxon>Rhabditida</taxon>
        <taxon>Rhabditina</taxon>
        <taxon>Rhabditomorpha</taxon>
        <taxon>Strongyloidea</taxon>
        <taxon>Ancylostomatidae</taxon>
        <taxon>Ancylostomatinae</taxon>
        <taxon>Ancylostoma</taxon>
    </lineage>
</organism>
<evidence type="ECO:0000313" key="2">
    <source>
        <dbReference type="EMBL" id="EYC22498.1"/>
    </source>
</evidence>
<evidence type="ECO:0000313" key="3">
    <source>
        <dbReference type="Proteomes" id="UP000024635"/>
    </source>
</evidence>
<dbReference type="EMBL" id="JARK01001353">
    <property type="protein sequence ID" value="EYC22498.1"/>
    <property type="molecule type" value="Genomic_DNA"/>
</dbReference>
<reference evidence="3" key="1">
    <citation type="journal article" date="2015" name="Nat. Genet.">
        <title>The genome and transcriptome of the zoonotic hookworm Ancylostoma ceylanicum identify infection-specific gene families.</title>
        <authorList>
            <person name="Schwarz E.M."/>
            <person name="Hu Y."/>
            <person name="Antoshechkin I."/>
            <person name="Miller M.M."/>
            <person name="Sternberg P.W."/>
            <person name="Aroian R.V."/>
        </authorList>
    </citation>
    <scope>NUCLEOTIDE SEQUENCE</scope>
    <source>
        <strain evidence="3">HY135</strain>
    </source>
</reference>
<gene>
    <name evidence="2" type="primary">Acey_s0017.g3388</name>
    <name evidence="2" type="ORF">Y032_0017g3388</name>
</gene>
<dbReference type="AlphaFoldDB" id="A0A016V701"/>
<dbReference type="Proteomes" id="UP000024635">
    <property type="component" value="Unassembled WGS sequence"/>
</dbReference>
<evidence type="ECO:0000256" key="1">
    <source>
        <dbReference type="SAM" id="MobiDB-lite"/>
    </source>
</evidence>
<sequence length="151" mass="17124">MQSDPETKMIENGSAAVHSVKQLLQTRQGQQKVNFKTDTKTTHSGTQTRLPPSACWFYGDMHFFKAVLIDIINASAAKLSDTKKDTAFHLRTNLNDSARRNGRSTRQTVRSDAIFIVASINYNQYRRYATVKLDDFHQLPSRQCIGLDSDQ</sequence>
<keyword evidence="3" id="KW-1185">Reference proteome</keyword>
<name>A0A016V701_9BILA</name>
<proteinExistence type="predicted"/>
<comment type="caution">
    <text evidence="2">The sequence shown here is derived from an EMBL/GenBank/DDBJ whole genome shotgun (WGS) entry which is preliminary data.</text>
</comment>